<evidence type="ECO:0000313" key="9">
    <source>
        <dbReference type="Proteomes" id="UP000095488"/>
    </source>
</evidence>
<feature type="transmembrane region" description="Helical" evidence="6">
    <location>
        <begin position="12"/>
        <end position="31"/>
    </location>
</feature>
<evidence type="ECO:0000256" key="4">
    <source>
        <dbReference type="ARBA" id="ARBA00022989"/>
    </source>
</evidence>
<feature type="domain" description="ComEC/Rec2-related protein" evidence="7">
    <location>
        <begin position="186"/>
        <end position="433"/>
    </location>
</feature>
<evidence type="ECO:0000256" key="3">
    <source>
        <dbReference type="ARBA" id="ARBA00022692"/>
    </source>
</evidence>
<feature type="transmembrane region" description="Helical" evidence="6">
    <location>
        <begin position="62"/>
        <end position="81"/>
    </location>
</feature>
<protein>
    <submittedName>
        <fullName evidence="8">ComEC family competence protein</fullName>
    </submittedName>
</protein>
<reference evidence="8 9" key="1">
    <citation type="submission" date="2015-09" db="EMBL/GenBank/DDBJ databases">
        <authorList>
            <consortium name="Pathogen Informatics"/>
            <person name="Wu L."/>
            <person name="Ma J."/>
        </authorList>
    </citation>
    <scope>NUCLEOTIDE SEQUENCE [LARGE SCALE GENOMIC DNA]</scope>
    <source>
        <strain evidence="8 9">2789STDY5834858</strain>
    </source>
</reference>
<feature type="transmembrane region" description="Helical" evidence="6">
    <location>
        <begin position="388"/>
        <end position="407"/>
    </location>
</feature>
<keyword evidence="2" id="KW-1003">Cell membrane</keyword>
<evidence type="ECO:0000256" key="6">
    <source>
        <dbReference type="SAM" id="Phobius"/>
    </source>
</evidence>
<comment type="subcellular location">
    <subcellularLocation>
        <location evidence="1">Cell membrane</location>
        <topology evidence="1">Multi-pass membrane protein</topology>
    </subcellularLocation>
</comment>
<dbReference type="Proteomes" id="UP000095488">
    <property type="component" value="Unassembled WGS sequence"/>
</dbReference>
<organism evidence="8 9">
    <name type="scientific">Sarcina ventriculi</name>
    <name type="common">Clostridium ventriculi</name>
    <dbReference type="NCBI Taxonomy" id="1267"/>
    <lineage>
        <taxon>Bacteria</taxon>
        <taxon>Bacillati</taxon>
        <taxon>Bacillota</taxon>
        <taxon>Clostridia</taxon>
        <taxon>Eubacteriales</taxon>
        <taxon>Clostridiaceae</taxon>
        <taxon>Sarcina</taxon>
    </lineage>
</organism>
<dbReference type="Pfam" id="PF03772">
    <property type="entry name" value="Competence"/>
    <property type="match status" value="1"/>
</dbReference>
<accession>A0ABP2AW26</accession>
<feature type="transmembrane region" description="Helical" evidence="6">
    <location>
        <begin position="235"/>
        <end position="262"/>
    </location>
</feature>
<sequence length="464" mass="53431">MINYKDTPKLLIKKPLLFIIISVISGNITYLISRNSYIGVIVFITSIIFCAFILIEKNFRGMLLVFFLFSFVSCLFYYSIYENKASIYTVRIDSIKKNEVVGNFRGRKVYINNIDSNIKTGEILTFKGKFKKSIDVKSGIVGHLFVKDQIKIKKGYKYYINRFSEEYFCYIKTSLGENKSAFLTALVFGNKDFLSYSQKNNLSNLGVIHLICVSGFHISLLFMCINKFLNTKFSLIICLFYIISIGCPISAVRAYIMIFLMILSKKISRNYDSISALCLSAIILIIYKPYILYESGFILSYLATIGIVLFAKIFTKAFYILPNYINKFLSLTLAAQVFIYPYMVLKFNSFSMNFLLAGFLLAPIISIMLPLGFLTIISWLTIKSMSFLYIPINILFVVLNGILIFLSKVSLESVYIHSAYAVFYMMMFICIYMSYSGFKKFNIVFYSMIPLVILFSFYLKITML</sequence>
<keyword evidence="9" id="KW-1185">Reference proteome</keyword>
<evidence type="ECO:0000313" key="8">
    <source>
        <dbReference type="EMBL" id="CUO00304.1"/>
    </source>
</evidence>
<evidence type="ECO:0000256" key="5">
    <source>
        <dbReference type="ARBA" id="ARBA00023136"/>
    </source>
</evidence>
<comment type="caution">
    <text evidence="8">The sequence shown here is derived from an EMBL/GenBank/DDBJ whole genome shotgun (WGS) entry which is preliminary data.</text>
</comment>
<dbReference type="RefSeq" id="WP_055259360.1">
    <property type="nucleotide sequence ID" value="NZ_CABIXL010000005.1"/>
</dbReference>
<evidence type="ECO:0000256" key="1">
    <source>
        <dbReference type="ARBA" id="ARBA00004651"/>
    </source>
</evidence>
<feature type="transmembrane region" description="Helical" evidence="6">
    <location>
        <begin position="354"/>
        <end position="382"/>
    </location>
</feature>
<dbReference type="InterPro" id="IPR052159">
    <property type="entry name" value="Competence_DNA_uptake"/>
</dbReference>
<dbReference type="InterPro" id="IPR004477">
    <property type="entry name" value="ComEC_N"/>
</dbReference>
<feature type="transmembrane region" description="Helical" evidence="6">
    <location>
        <begin position="441"/>
        <end position="459"/>
    </location>
</feature>
<keyword evidence="3 6" id="KW-0812">Transmembrane</keyword>
<keyword evidence="5 6" id="KW-0472">Membrane</keyword>
<evidence type="ECO:0000256" key="2">
    <source>
        <dbReference type="ARBA" id="ARBA00022475"/>
    </source>
</evidence>
<keyword evidence="4 6" id="KW-1133">Transmembrane helix</keyword>
<dbReference type="PANTHER" id="PTHR30619:SF7">
    <property type="entry name" value="BETA-LACTAMASE DOMAIN PROTEIN"/>
    <property type="match status" value="1"/>
</dbReference>
<dbReference type="PANTHER" id="PTHR30619">
    <property type="entry name" value="DNA INTERNALIZATION/COMPETENCE PROTEIN COMEC/REC2"/>
    <property type="match status" value="1"/>
</dbReference>
<gene>
    <name evidence="8" type="ORF">ERS852473_01636</name>
</gene>
<feature type="transmembrane region" description="Helical" evidence="6">
    <location>
        <begin position="202"/>
        <end position="223"/>
    </location>
</feature>
<dbReference type="EMBL" id="CYZR01000005">
    <property type="protein sequence ID" value="CUO00304.1"/>
    <property type="molecule type" value="Genomic_DNA"/>
</dbReference>
<feature type="transmembrane region" description="Helical" evidence="6">
    <location>
        <begin position="414"/>
        <end position="435"/>
    </location>
</feature>
<feature type="transmembrane region" description="Helical" evidence="6">
    <location>
        <begin position="37"/>
        <end position="55"/>
    </location>
</feature>
<name>A0ABP2AW26_SARVE</name>
<feature type="transmembrane region" description="Helical" evidence="6">
    <location>
        <begin position="324"/>
        <end position="342"/>
    </location>
</feature>
<proteinExistence type="predicted"/>
<dbReference type="NCBIfam" id="TIGR00360">
    <property type="entry name" value="ComEC_N-term"/>
    <property type="match status" value="1"/>
</dbReference>
<feature type="transmembrane region" description="Helical" evidence="6">
    <location>
        <begin position="274"/>
        <end position="291"/>
    </location>
</feature>
<evidence type="ECO:0000259" key="7">
    <source>
        <dbReference type="Pfam" id="PF03772"/>
    </source>
</evidence>
<feature type="transmembrane region" description="Helical" evidence="6">
    <location>
        <begin position="298"/>
        <end position="318"/>
    </location>
</feature>